<dbReference type="EMBL" id="BMAR01000053">
    <property type="protein sequence ID" value="GFR51683.1"/>
    <property type="molecule type" value="Genomic_DNA"/>
</dbReference>
<proteinExistence type="predicted"/>
<dbReference type="AlphaFoldDB" id="A0AAD3E3J1"/>
<accession>A0AAD3E3J1</accession>
<feature type="non-terminal residue" evidence="1">
    <location>
        <position position="1"/>
    </location>
</feature>
<keyword evidence="2" id="KW-1185">Reference proteome</keyword>
<sequence>MATVREALRLLDDVADELKIYDDNTYKLAKELPVLKRAKDMLEKVKTVLMSKEADVSLVTRDDWQNMASLVGPLGRCFTASTPAAAAAPTTTGANNSRHASASALAALAYLSTLHPHAKVIVSSAIESGVVAALVETLRKCMRNPTQNGVIRAMMYKLIDTLIGLTGYASPGQLRALVRQDVADVCLELLATPSVELESKKLASKTLLNCLRTPGPPLLSGLRVERVEQLNGLLQQLAAQVPDPVTVA</sequence>
<evidence type="ECO:0000313" key="2">
    <source>
        <dbReference type="Proteomes" id="UP001054857"/>
    </source>
</evidence>
<name>A0AAD3E3J1_9CHLO</name>
<protein>
    <submittedName>
        <fullName evidence="1">Uncharacterized protein</fullName>
    </submittedName>
</protein>
<comment type="caution">
    <text evidence="1">The sequence shown here is derived from an EMBL/GenBank/DDBJ whole genome shotgun (WGS) entry which is preliminary data.</text>
</comment>
<reference evidence="1 2" key="1">
    <citation type="journal article" date="2021" name="Sci. Rep.">
        <title>Genome sequencing of the multicellular alga Astrephomene provides insights into convergent evolution of germ-soma differentiation.</title>
        <authorList>
            <person name="Yamashita S."/>
            <person name="Yamamoto K."/>
            <person name="Matsuzaki R."/>
            <person name="Suzuki S."/>
            <person name="Yamaguchi H."/>
            <person name="Hirooka S."/>
            <person name="Minakuchi Y."/>
            <person name="Miyagishima S."/>
            <person name="Kawachi M."/>
            <person name="Toyoda A."/>
            <person name="Nozaki H."/>
        </authorList>
    </citation>
    <scope>NUCLEOTIDE SEQUENCE [LARGE SCALE GENOMIC DNA]</scope>
    <source>
        <strain evidence="1 2">NIES-4017</strain>
    </source>
</reference>
<gene>
    <name evidence="1" type="ORF">Agub_g14126</name>
</gene>
<evidence type="ECO:0000313" key="1">
    <source>
        <dbReference type="EMBL" id="GFR51683.1"/>
    </source>
</evidence>
<dbReference type="Proteomes" id="UP001054857">
    <property type="component" value="Unassembled WGS sequence"/>
</dbReference>
<organism evidence="1 2">
    <name type="scientific">Astrephomene gubernaculifera</name>
    <dbReference type="NCBI Taxonomy" id="47775"/>
    <lineage>
        <taxon>Eukaryota</taxon>
        <taxon>Viridiplantae</taxon>
        <taxon>Chlorophyta</taxon>
        <taxon>core chlorophytes</taxon>
        <taxon>Chlorophyceae</taxon>
        <taxon>CS clade</taxon>
        <taxon>Chlamydomonadales</taxon>
        <taxon>Astrephomenaceae</taxon>
        <taxon>Astrephomene</taxon>
    </lineage>
</organism>